<evidence type="ECO:0000256" key="2">
    <source>
        <dbReference type="SAM" id="SignalP"/>
    </source>
</evidence>
<comment type="caution">
    <text evidence="3">The sequence shown here is derived from an EMBL/GenBank/DDBJ whole genome shotgun (WGS) entry which is preliminary data.</text>
</comment>
<proteinExistence type="predicted"/>
<reference evidence="3 4" key="1">
    <citation type="submission" date="2018-08" db="EMBL/GenBank/DDBJ databases">
        <title>Comamonas testosteroni strain SWCO2.</title>
        <authorList>
            <person name="Jiang N."/>
            <person name="Zhang X.Z."/>
        </authorList>
    </citation>
    <scope>NUCLEOTIDE SEQUENCE [LARGE SCALE GENOMIC DNA]</scope>
    <source>
        <strain evidence="3 4">SWCO2</strain>
    </source>
</reference>
<accession>A0A373FD02</accession>
<feature type="chain" id="PRO_5016698002" evidence="2">
    <location>
        <begin position="25"/>
        <end position="177"/>
    </location>
</feature>
<dbReference type="AlphaFoldDB" id="A0A373FD02"/>
<protein>
    <submittedName>
        <fullName evidence="3">Uncharacterized protein</fullName>
    </submittedName>
</protein>
<sequence>MRLLFYVFKSLALFSIFAANFAQAQIYISGSISGQLAPGVYGQVNIGNAAPPQVLYAQPMWGGPVVPQVQPIYMWVPPGHSRNWRRYCGQYHACGKPVYFLRDAPPQWRAAPPPPVRYRDEGHRHWDRDDHRDRHERRERYDRDDRRGWDRGDRDRGWGNGHDNGRGHGRGHGRHDD</sequence>
<name>A0A373FD02_COMTE</name>
<organism evidence="3 4">
    <name type="scientific">Comamonas testosteroni</name>
    <name type="common">Pseudomonas testosteroni</name>
    <dbReference type="NCBI Taxonomy" id="285"/>
    <lineage>
        <taxon>Bacteria</taxon>
        <taxon>Pseudomonadati</taxon>
        <taxon>Pseudomonadota</taxon>
        <taxon>Betaproteobacteria</taxon>
        <taxon>Burkholderiales</taxon>
        <taxon>Comamonadaceae</taxon>
        <taxon>Comamonas</taxon>
    </lineage>
</organism>
<feature type="signal peptide" evidence="2">
    <location>
        <begin position="1"/>
        <end position="24"/>
    </location>
</feature>
<feature type="region of interest" description="Disordered" evidence="1">
    <location>
        <begin position="111"/>
        <end position="177"/>
    </location>
</feature>
<feature type="compositionally biased region" description="Basic residues" evidence="1">
    <location>
        <begin position="167"/>
        <end position="177"/>
    </location>
</feature>
<dbReference type="OrthoDB" id="8536851at2"/>
<dbReference type="Proteomes" id="UP000261948">
    <property type="component" value="Unassembled WGS sequence"/>
</dbReference>
<keyword evidence="4" id="KW-1185">Reference proteome</keyword>
<keyword evidence="2" id="KW-0732">Signal</keyword>
<evidence type="ECO:0000313" key="4">
    <source>
        <dbReference type="Proteomes" id="UP000261948"/>
    </source>
</evidence>
<evidence type="ECO:0000256" key="1">
    <source>
        <dbReference type="SAM" id="MobiDB-lite"/>
    </source>
</evidence>
<feature type="compositionally biased region" description="Basic and acidic residues" evidence="1">
    <location>
        <begin position="117"/>
        <end position="157"/>
    </location>
</feature>
<evidence type="ECO:0000313" key="3">
    <source>
        <dbReference type="EMBL" id="RGE41382.1"/>
    </source>
</evidence>
<dbReference type="EMBL" id="QURR01000028">
    <property type="protein sequence ID" value="RGE41382.1"/>
    <property type="molecule type" value="Genomic_DNA"/>
</dbReference>
<gene>
    <name evidence="3" type="ORF">DZC30_18305</name>
</gene>